<reference evidence="3" key="1">
    <citation type="submission" date="2019-01" db="EMBL/GenBank/DDBJ databases">
        <title>Cytophagaceae bacterium strain CAR-16.</title>
        <authorList>
            <person name="Chen W.-M."/>
        </authorList>
    </citation>
    <scope>NUCLEOTIDE SEQUENCE [LARGE SCALE GENOMIC DNA]</scope>
    <source>
        <strain evidence="3">CHR27</strain>
    </source>
</reference>
<gene>
    <name evidence="2" type="ORF">EQG66_12660</name>
</gene>
<dbReference type="Gene3D" id="3.50.50.60">
    <property type="entry name" value="FAD/NAD(P)-binding domain"/>
    <property type="match status" value="1"/>
</dbReference>
<dbReference type="EMBL" id="SBKP01000014">
    <property type="protein sequence ID" value="RXR26555.1"/>
    <property type="molecule type" value="Genomic_DNA"/>
</dbReference>
<accession>A0A4V1N390</accession>
<dbReference type="InterPro" id="IPR036188">
    <property type="entry name" value="FAD/NAD-bd_sf"/>
</dbReference>
<keyword evidence="3" id="KW-1185">Reference proteome</keyword>
<dbReference type="Pfam" id="PF01593">
    <property type="entry name" value="Amino_oxidase"/>
    <property type="match status" value="1"/>
</dbReference>
<dbReference type="OrthoDB" id="9769600at2"/>
<dbReference type="GO" id="GO:0050660">
    <property type="term" value="F:flavin adenine dinucleotide binding"/>
    <property type="evidence" value="ECO:0007669"/>
    <property type="project" value="TreeGrafter"/>
</dbReference>
<evidence type="ECO:0000313" key="3">
    <source>
        <dbReference type="Proteomes" id="UP000290958"/>
    </source>
</evidence>
<dbReference type="GO" id="GO:0008767">
    <property type="term" value="F:UDP-galactopyranose mutase activity"/>
    <property type="evidence" value="ECO:0007669"/>
    <property type="project" value="TreeGrafter"/>
</dbReference>
<dbReference type="PANTHER" id="PTHR21197">
    <property type="entry name" value="UDP-GALACTOPYRANOSE MUTASE"/>
    <property type="match status" value="1"/>
</dbReference>
<dbReference type="GO" id="GO:0016491">
    <property type="term" value="F:oxidoreductase activity"/>
    <property type="evidence" value="ECO:0007669"/>
    <property type="project" value="InterPro"/>
</dbReference>
<dbReference type="RefSeq" id="WP_129404961.1">
    <property type="nucleotide sequence ID" value="NZ_SBKP01000014.1"/>
</dbReference>
<sequence>MTSASSPSFPADAGPRVTILGGGPAGVGAAYMLSQSGKAKPILLERGATVGGNSGSFLHDGVHCDYGSHRLHPASDPAILAMIRGLLGDDLLTRPRHGRIRLKGSWIHFPLKPADLLMKMPKGFALSLLMDMATKPFRKGAATPEAETFATILHKELGPAMCEGFYYPYMKKLWALPPEQLAVTLARRRISGSSITKIIKKVLGQLPGIKKPQTGIFYYPKTGFGLISEALKAGAERQGTQAQMGASVSAIEHEGGKVRAVRYATAQGEQRIETDHVWSTIPLSQLVRMMEPAAPAAVLSAADRMRYRGMILIYITLDQDQYTEYDAHYFPELNVPISRLSEPKNYSASSEPKGQTVLCAELPCDPHEDLWAMTDDQLGQKLCDWLVATGLPKPKLKASLTRRLSHAYPVYDRDFETHFAVLDNYVGSVDGLLTFGRQGLFAHDNTHHALAMSAAAVECIDAAGRFDHARWAEHRKEFEHHVVED</sequence>
<dbReference type="InterPro" id="IPR002937">
    <property type="entry name" value="Amino_oxidase"/>
</dbReference>
<protein>
    <submittedName>
        <fullName evidence="2">FAD-dependent oxidoreductase</fullName>
    </submittedName>
</protein>
<name>A0A4V1N390_9SPHN</name>
<dbReference type="AlphaFoldDB" id="A0A4V1N390"/>
<dbReference type="SUPFAM" id="SSF51905">
    <property type="entry name" value="FAD/NAD(P)-binding domain"/>
    <property type="match status" value="1"/>
</dbReference>
<dbReference type="Proteomes" id="UP000290958">
    <property type="component" value="Unassembled WGS sequence"/>
</dbReference>
<dbReference type="GO" id="GO:0005829">
    <property type="term" value="C:cytosol"/>
    <property type="evidence" value="ECO:0007669"/>
    <property type="project" value="TreeGrafter"/>
</dbReference>
<feature type="domain" description="Amine oxidase" evidence="1">
    <location>
        <begin position="25"/>
        <end position="384"/>
    </location>
</feature>
<comment type="caution">
    <text evidence="2">The sequence shown here is derived from an EMBL/GenBank/DDBJ whole genome shotgun (WGS) entry which is preliminary data.</text>
</comment>
<evidence type="ECO:0000259" key="1">
    <source>
        <dbReference type="Pfam" id="PF01593"/>
    </source>
</evidence>
<proteinExistence type="predicted"/>
<evidence type="ECO:0000313" key="2">
    <source>
        <dbReference type="EMBL" id="RXR26555.1"/>
    </source>
</evidence>
<dbReference type="PANTHER" id="PTHR21197:SF0">
    <property type="entry name" value="UDP-GALACTOPYRANOSE MUTASE"/>
    <property type="match status" value="1"/>
</dbReference>
<organism evidence="2 3">
    <name type="scientific">Sphingobium fluviale</name>
    <dbReference type="NCBI Taxonomy" id="2506423"/>
    <lineage>
        <taxon>Bacteria</taxon>
        <taxon>Pseudomonadati</taxon>
        <taxon>Pseudomonadota</taxon>
        <taxon>Alphaproteobacteria</taxon>
        <taxon>Sphingomonadales</taxon>
        <taxon>Sphingomonadaceae</taxon>
        <taxon>Sphingobium</taxon>
    </lineage>
</organism>